<evidence type="ECO:0000313" key="7">
    <source>
        <dbReference type="Proteomes" id="UP001226867"/>
    </source>
</evidence>
<dbReference type="InterPro" id="IPR036390">
    <property type="entry name" value="WH_DNA-bd_sf"/>
</dbReference>
<sequence>MGTYAFLKVLPEMVTFTRVAELGSFSAAADQLGMTPSAASRQVRRLEQSLGVQLLLRTTRQLRLTEAGVEALARCSELVAAAQATMEIGQQHAAAPRGRVRLSAPKAFARRVLQPHLLSFLQRYPEVDLQLIVDDRDIDPIREGVDLVVRLTQDPPPGLAARPLMRVEHLLCAAPHYLAQHPPIARPADLAAHSCLALGETAHDHHWRFRRGDEEAEVRVQGRCTVNHSEIRLESVKAGLGVGCIQSFVAQQALDAGEVVRVLADWAFQARYHGQALILYPPSRFAVPKCRVLIDHLVTALATR</sequence>
<dbReference type="RefSeq" id="WP_307689429.1">
    <property type="nucleotide sequence ID" value="NZ_JAUSRO010000005.1"/>
</dbReference>
<feature type="domain" description="HTH lysR-type" evidence="5">
    <location>
        <begin position="13"/>
        <end position="65"/>
    </location>
</feature>
<dbReference type="PANTHER" id="PTHR30537">
    <property type="entry name" value="HTH-TYPE TRANSCRIPTIONAL REGULATOR"/>
    <property type="match status" value="1"/>
</dbReference>
<evidence type="ECO:0000256" key="1">
    <source>
        <dbReference type="ARBA" id="ARBA00009437"/>
    </source>
</evidence>
<dbReference type="Gene3D" id="1.10.10.10">
    <property type="entry name" value="Winged helix-like DNA-binding domain superfamily/Winged helix DNA-binding domain"/>
    <property type="match status" value="1"/>
</dbReference>
<dbReference type="Proteomes" id="UP001226867">
    <property type="component" value="Unassembled WGS sequence"/>
</dbReference>
<dbReference type="Pfam" id="PF03466">
    <property type="entry name" value="LysR_substrate"/>
    <property type="match status" value="1"/>
</dbReference>
<reference evidence="6 7" key="1">
    <citation type="submission" date="2023-07" db="EMBL/GenBank/DDBJ databases">
        <title>Sorghum-associated microbial communities from plants grown in Nebraska, USA.</title>
        <authorList>
            <person name="Schachtman D."/>
        </authorList>
    </citation>
    <scope>NUCLEOTIDE SEQUENCE [LARGE SCALE GENOMIC DNA]</scope>
    <source>
        <strain evidence="6 7">DS1607</strain>
    </source>
</reference>
<dbReference type="PROSITE" id="PS50931">
    <property type="entry name" value="HTH_LYSR"/>
    <property type="match status" value="1"/>
</dbReference>
<evidence type="ECO:0000259" key="5">
    <source>
        <dbReference type="PROSITE" id="PS50931"/>
    </source>
</evidence>
<dbReference type="SUPFAM" id="SSF46785">
    <property type="entry name" value="Winged helix' DNA-binding domain"/>
    <property type="match status" value="1"/>
</dbReference>
<comment type="similarity">
    <text evidence="1">Belongs to the LysR transcriptional regulatory family.</text>
</comment>
<protein>
    <submittedName>
        <fullName evidence="6">DNA-binding transcriptional LysR family regulator</fullName>
    </submittedName>
</protein>
<evidence type="ECO:0000256" key="4">
    <source>
        <dbReference type="ARBA" id="ARBA00023163"/>
    </source>
</evidence>
<keyword evidence="2" id="KW-0805">Transcription regulation</keyword>
<dbReference type="GO" id="GO:0003677">
    <property type="term" value="F:DNA binding"/>
    <property type="evidence" value="ECO:0007669"/>
    <property type="project" value="UniProtKB-KW"/>
</dbReference>
<dbReference type="InterPro" id="IPR000847">
    <property type="entry name" value="LysR_HTH_N"/>
</dbReference>
<gene>
    <name evidence="6" type="ORF">J2W36_001864</name>
</gene>
<proteinExistence type="inferred from homology"/>
<accession>A0ABT9S6W8</accession>
<comment type="caution">
    <text evidence="6">The sequence shown here is derived from an EMBL/GenBank/DDBJ whole genome shotgun (WGS) entry which is preliminary data.</text>
</comment>
<dbReference type="InterPro" id="IPR005119">
    <property type="entry name" value="LysR_subst-bd"/>
</dbReference>
<organism evidence="6 7">
    <name type="scientific">Variovorax ginsengisoli</name>
    <dbReference type="NCBI Taxonomy" id="363844"/>
    <lineage>
        <taxon>Bacteria</taxon>
        <taxon>Pseudomonadati</taxon>
        <taxon>Pseudomonadota</taxon>
        <taxon>Betaproteobacteria</taxon>
        <taxon>Burkholderiales</taxon>
        <taxon>Comamonadaceae</taxon>
        <taxon>Variovorax</taxon>
    </lineage>
</organism>
<keyword evidence="7" id="KW-1185">Reference proteome</keyword>
<name>A0ABT9S6W8_9BURK</name>
<dbReference type="Gene3D" id="3.40.190.290">
    <property type="match status" value="1"/>
</dbReference>
<dbReference type="EMBL" id="JAUSRO010000005">
    <property type="protein sequence ID" value="MDP9899613.1"/>
    <property type="molecule type" value="Genomic_DNA"/>
</dbReference>
<evidence type="ECO:0000256" key="3">
    <source>
        <dbReference type="ARBA" id="ARBA00023125"/>
    </source>
</evidence>
<keyword evidence="4" id="KW-0804">Transcription</keyword>
<dbReference type="InterPro" id="IPR036388">
    <property type="entry name" value="WH-like_DNA-bd_sf"/>
</dbReference>
<evidence type="ECO:0000256" key="2">
    <source>
        <dbReference type="ARBA" id="ARBA00023015"/>
    </source>
</evidence>
<evidence type="ECO:0000313" key="6">
    <source>
        <dbReference type="EMBL" id="MDP9899613.1"/>
    </source>
</evidence>
<dbReference type="Pfam" id="PF00126">
    <property type="entry name" value="HTH_1"/>
    <property type="match status" value="1"/>
</dbReference>
<dbReference type="InterPro" id="IPR058163">
    <property type="entry name" value="LysR-type_TF_proteobact-type"/>
</dbReference>
<dbReference type="SUPFAM" id="SSF53850">
    <property type="entry name" value="Periplasmic binding protein-like II"/>
    <property type="match status" value="1"/>
</dbReference>
<dbReference type="PRINTS" id="PR00039">
    <property type="entry name" value="HTHLYSR"/>
</dbReference>
<dbReference type="PANTHER" id="PTHR30537:SF5">
    <property type="entry name" value="HTH-TYPE TRANSCRIPTIONAL ACTIVATOR TTDR-RELATED"/>
    <property type="match status" value="1"/>
</dbReference>
<dbReference type="CDD" id="cd08422">
    <property type="entry name" value="PBP2_CrgA_like"/>
    <property type="match status" value="1"/>
</dbReference>
<keyword evidence="3 6" id="KW-0238">DNA-binding</keyword>